<dbReference type="EMBL" id="JALLPJ020001169">
    <property type="protein sequence ID" value="KAL3775042.1"/>
    <property type="molecule type" value="Genomic_DNA"/>
</dbReference>
<feature type="region of interest" description="Disordered" evidence="1">
    <location>
        <begin position="594"/>
        <end position="613"/>
    </location>
</feature>
<dbReference type="AlphaFoldDB" id="A0ABD3NJ45"/>
<dbReference type="CDD" id="cd20071">
    <property type="entry name" value="SET_SMYD"/>
    <property type="match status" value="1"/>
</dbReference>
<feature type="region of interest" description="Disordered" evidence="1">
    <location>
        <begin position="1"/>
        <end position="29"/>
    </location>
</feature>
<name>A0ABD3NJ45_9STRA</name>
<dbReference type="PANTHER" id="PTHR12197">
    <property type="entry name" value="HISTONE-LYSINE N-METHYLTRANSFERASE SMYD"/>
    <property type="match status" value="1"/>
</dbReference>
<accession>A0ABD3NJ45</accession>
<reference evidence="3 4" key="1">
    <citation type="submission" date="2024-10" db="EMBL/GenBank/DDBJ databases">
        <title>Updated reference genomes for cyclostephanoid diatoms.</title>
        <authorList>
            <person name="Roberts W.R."/>
            <person name="Alverson A.J."/>
        </authorList>
    </citation>
    <scope>NUCLEOTIDE SEQUENCE [LARGE SCALE GENOMIC DNA]</scope>
    <source>
        <strain evidence="3 4">AJA010-31</strain>
    </source>
</reference>
<keyword evidence="4" id="KW-1185">Reference proteome</keyword>
<feature type="compositionally biased region" description="Polar residues" evidence="1">
    <location>
        <begin position="8"/>
        <end position="29"/>
    </location>
</feature>
<protein>
    <recommendedName>
        <fullName evidence="2">SET domain-containing protein</fullName>
    </recommendedName>
</protein>
<feature type="compositionally biased region" description="Basic and acidic residues" evidence="1">
    <location>
        <begin position="99"/>
        <end position="117"/>
    </location>
</feature>
<dbReference type="Gene3D" id="1.10.220.160">
    <property type="match status" value="1"/>
</dbReference>
<dbReference type="Gene3D" id="6.10.140.2220">
    <property type="match status" value="1"/>
</dbReference>
<sequence>MAEVRSLHSASVQSSTDPPSTSGLSETSNDLHSNQYGLFATTNYNEGDVILRESPIIVLSHHLSPTSSGAQKAAAAASTASVRDVIKSQFDNSSFSNKDGTKQQIQEDEKSTNKQQDKSSPLTNLSIPKDIIDKIKSTISPQSIEARVKKLKGMILAAATYAAYPPSGVDSKRKLFELHHPPLDTQDEEEAKAVQLAKLAIECCKSLAAPNSSLYNLLHQKANGSDEDELLNLLLLYSCNAFEGGRIYHTLSRVNHSCNPNAVVCVEESTDSSDVSVLKAACPIPKGSEITISYLGKELYAGYPVRQRKLRLEKHFVCRCIRCAGIHNQESSNTNNGEKNSKEITLDLASCIPCPICHPRSSRYLDDDVMFDEIEDDLQISYAYAQNGMSPEERNLHCSTCGGVTSLNVQGSVRKKKEGQVIQYMSMAEDKVYDQMDTNIFNEEEGTSEEEQEVDRSLLQMATATCGSRHWTTHMLQLAIIEETLANLQSTLMTMEPDDEKMMEEVYTDIAECADGIEKAFAFAKSLELNLDPAHWLFDYVLGLSRTLVGLGDEKSQRYGADWIERVEGYADRYESEGMRKVVGAIKNAWKRDKDVGGTEERNGPDAKRRKVE</sequence>
<evidence type="ECO:0000313" key="3">
    <source>
        <dbReference type="EMBL" id="KAL3775042.1"/>
    </source>
</evidence>
<feature type="domain" description="SET" evidence="2">
    <location>
        <begin position="10"/>
        <end position="295"/>
    </location>
</feature>
<feature type="region of interest" description="Disordered" evidence="1">
    <location>
        <begin position="91"/>
        <end position="125"/>
    </location>
</feature>
<organism evidence="3 4">
    <name type="scientific">Cyclotella atomus</name>
    <dbReference type="NCBI Taxonomy" id="382360"/>
    <lineage>
        <taxon>Eukaryota</taxon>
        <taxon>Sar</taxon>
        <taxon>Stramenopiles</taxon>
        <taxon>Ochrophyta</taxon>
        <taxon>Bacillariophyta</taxon>
        <taxon>Coscinodiscophyceae</taxon>
        <taxon>Thalassiosirophycidae</taxon>
        <taxon>Stephanodiscales</taxon>
        <taxon>Stephanodiscaceae</taxon>
        <taxon>Cyclotella</taxon>
    </lineage>
</organism>
<comment type="caution">
    <text evidence="3">The sequence shown here is derived from an EMBL/GenBank/DDBJ whole genome shotgun (WGS) entry which is preliminary data.</text>
</comment>
<dbReference type="SUPFAM" id="SSF82199">
    <property type="entry name" value="SET domain"/>
    <property type="match status" value="1"/>
</dbReference>
<dbReference type="Pfam" id="PF00856">
    <property type="entry name" value="SET"/>
    <property type="match status" value="1"/>
</dbReference>
<dbReference type="InterPro" id="IPR046341">
    <property type="entry name" value="SET_dom_sf"/>
</dbReference>
<dbReference type="Proteomes" id="UP001530400">
    <property type="component" value="Unassembled WGS sequence"/>
</dbReference>
<gene>
    <name evidence="3" type="ORF">ACHAWO_007227</name>
</gene>
<proteinExistence type="predicted"/>
<dbReference type="PROSITE" id="PS50280">
    <property type="entry name" value="SET"/>
    <property type="match status" value="1"/>
</dbReference>
<dbReference type="PANTHER" id="PTHR12197:SF251">
    <property type="entry name" value="EG:BACR7C10.4 PROTEIN"/>
    <property type="match status" value="1"/>
</dbReference>
<dbReference type="InterPro" id="IPR001214">
    <property type="entry name" value="SET_dom"/>
</dbReference>
<dbReference type="Gene3D" id="2.170.270.10">
    <property type="entry name" value="SET domain"/>
    <property type="match status" value="1"/>
</dbReference>
<evidence type="ECO:0000259" key="2">
    <source>
        <dbReference type="PROSITE" id="PS50280"/>
    </source>
</evidence>
<evidence type="ECO:0000256" key="1">
    <source>
        <dbReference type="SAM" id="MobiDB-lite"/>
    </source>
</evidence>
<evidence type="ECO:0000313" key="4">
    <source>
        <dbReference type="Proteomes" id="UP001530400"/>
    </source>
</evidence>
<dbReference type="InterPro" id="IPR050869">
    <property type="entry name" value="H3K4_H4K5_MeTrfase"/>
</dbReference>